<dbReference type="InterPro" id="IPR041078">
    <property type="entry name" value="Plavaka"/>
</dbReference>
<feature type="compositionally biased region" description="Polar residues" evidence="1">
    <location>
        <begin position="45"/>
        <end position="57"/>
    </location>
</feature>
<reference evidence="2 3" key="1">
    <citation type="submission" date="2024-02" db="EMBL/GenBank/DDBJ databases">
        <title>A draft genome for the cacao thread blight pathogen Marasmius crinis-equi.</title>
        <authorList>
            <person name="Cohen S.P."/>
            <person name="Baruah I.K."/>
            <person name="Amoako-Attah I."/>
            <person name="Bukari Y."/>
            <person name="Meinhardt L.W."/>
            <person name="Bailey B.A."/>
        </authorList>
    </citation>
    <scope>NUCLEOTIDE SEQUENCE [LARGE SCALE GENOMIC DNA]</scope>
    <source>
        <strain evidence="2 3">GH-76</strain>
    </source>
</reference>
<feature type="compositionally biased region" description="Polar residues" evidence="1">
    <location>
        <begin position="90"/>
        <end position="99"/>
    </location>
</feature>
<comment type="caution">
    <text evidence="2">The sequence shown here is derived from an EMBL/GenBank/DDBJ whole genome shotgun (WGS) entry which is preliminary data.</text>
</comment>
<keyword evidence="3" id="KW-1185">Reference proteome</keyword>
<feature type="region of interest" description="Disordered" evidence="1">
    <location>
        <begin position="42"/>
        <end position="68"/>
    </location>
</feature>
<proteinExistence type="predicted"/>
<dbReference type="EMBL" id="JBAHYK010002079">
    <property type="protein sequence ID" value="KAL0565900.1"/>
    <property type="molecule type" value="Genomic_DNA"/>
</dbReference>
<dbReference type="Pfam" id="PF18759">
    <property type="entry name" value="Plavaka"/>
    <property type="match status" value="1"/>
</dbReference>
<evidence type="ECO:0008006" key="4">
    <source>
        <dbReference type="Google" id="ProtNLM"/>
    </source>
</evidence>
<protein>
    <recommendedName>
        <fullName evidence="4">C2H2-type domain-containing protein</fullName>
    </recommendedName>
</protein>
<dbReference type="Proteomes" id="UP001465976">
    <property type="component" value="Unassembled WGS sequence"/>
</dbReference>
<evidence type="ECO:0000256" key="1">
    <source>
        <dbReference type="SAM" id="MobiDB-lite"/>
    </source>
</evidence>
<sequence>MPSQLCVYCNTPFPTTGQLNHHQLKKRRCRKQKEDALQKLLPHSVPSTYHATESQSPPAYESELPDIGPSKFFPANDLPLFYPPDFPNDGPQTRQQGTTVEDEPDEEVGIEPFAVDQDVGKAFGMGTTSFQDIREAQLREGEDVYGPFLDEEEWGLAKWLIQNVGQNATEAFLKLPIIQNRVGPEYTNKDKFLDAINALPGGVEWCSKPVTVKGDRMDDNGQLLTEELELWMRDPVECVAELMGNPMFKDVMRYAPERHYDDRNGSKGKHIDEMWTARWWWEVQAVSNTPPPPLHTADFTVLSNDTIIEN</sequence>
<feature type="region of interest" description="Disordered" evidence="1">
    <location>
        <begin position="84"/>
        <end position="106"/>
    </location>
</feature>
<organism evidence="2 3">
    <name type="scientific">Marasmius crinis-equi</name>
    <dbReference type="NCBI Taxonomy" id="585013"/>
    <lineage>
        <taxon>Eukaryota</taxon>
        <taxon>Fungi</taxon>
        <taxon>Dikarya</taxon>
        <taxon>Basidiomycota</taxon>
        <taxon>Agaricomycotina</taxon>
        <taxon>Agaricomycetes</taxon>
        <taxon>Agaricomycetidae</taxon>
        <taxon>Agaricales</taxon>
        <taxon>Marasmiineae</taxon>
        <taxon>Marasmiaceae</taxon>
        <taxon>Marasmius</taxon>
    </lineage>
</organism>
<name>A0ABR3ESN6_9AGAR</name>
<gene>
    <name evidence="2" type="ORF">V5O48_016118</name>
</gene>
<accession>A0ABR3ESN6</accession>
<evidence type="ECO:0000313" key="3">
    <source>
        <dbReference type="Proteomes" id="UP001465976"/>
    </source>
</evidence>
<evidence type="ECO:0000313" key="2">
    <source>
        <dbReference type="EMBL" id="KAL0565900.1"/>
    </source>
</evidence>